<evidence type="ECO:0000313" key="12">
    <source>
        <dbReference type="EMBL" id="RKF15927.1"/>
    </source>
</evidence>
<evidence type="ECO:0000313" key="13">
    <source>
        <dbReference type="Proteomes" id="UP000286482"/>
    </source>
</evidence>
<dbReference type="InterPro" id="IPR011607">
    <property type="entry name" value="MGS-like_dom"/>
</dbReference>
<comment type="similarity">
    <text evidence="3 10">Belongs to the PurH family.</text>
</comment>
<name>A0A420E962_9ALTE</name>
<comment type="pathway">
    <text evidence="2 10">Purine metabolism; IMP biosynthesis via de novo pathway; 5-formamido-1-(5-phospho-D-ribosyl)imidazole-4-carboxamide from 5-amino-1-(5-phospho-D-ribosyl)imidazole-4-carboxamide (10-formyl THF route): step 1/1.</text>
</comment>
<reference evidence="12 13" key="1">
    <citation type="submission" date="2018-09" db="EMBL/GenBank/DDBJ databases">
        <authorList>
            <person name="Wang Z."/>
        </authorList>
    </citation>
    <scope>NUCLEOTIDE SEQUENCE [LARGE SCALE GENOMIC DNA]</scope>
    <source>
        <strain evidence="12 13">ALS 81</strain>
    </source>
</reference>
<dbReference type="AlphaFoldDB" id="A0A420E962"/>
<comment type="caution">
    <text evidence="12">The sequence shown here is derived from an EMBL/GenBank/DDBJ whole genome shotgun (WGS) entry which is preliminary data.</text>
</comment>
<dbReference type="NCBIfam" id="NF002049">
    <property type="entry name" value="PRK00881.1"/>
    <property type="match status" value="1"/>
</dbReference>
<keyword evidence="5 10" id="KW-0658">Purine biosynthesis</keyword>
<dbReference type="SMART" id="SM00798">
    <property type="entry name" value="AICARFT_IMPCHas"/>
    <property type="match status" value="1"/>
</dbReference>
<dbReference type="SUPFAM" id="SSF52335">
    <property type="entry name" value="Methylglyoxal synthase-like"/>
    <property type="match status" value="1"/>
</dbReference>
<dbReference type="UniPathway" id="UPA00074">
    <property type="reaction ID" value="UER00133"/>
</dbReference>
<evidence type="ECO:0000256" key="5">
    <source>
        <dbReference type="ARBA" id="ARBA00022755"/>
    </source>
</evidence>
<dbReference type="InterPro" id="IPR024051">
    <property type="entry name" value="AICAR_Tfase_dup_dom_sf"/>
</dbReference>
<dbReference type="InterPro" id="IPR036914">
    <property type="entry name" value="MGS-like_dom_sf"/>
</dbReference>
<dbReference type="OrthoDB" id="9802065at2"/>
<dbReference type="PANTHER" id="PTHR11692">
    <property type="entry name" value="BIFUNCTIONAL PURINE BIOSYNTHESIS PROTEIN PURH"/>
    <property type="match status" value="1"/>
</dbReference>
<dbReference type="FunFam" id="3.40.140.20:FF:000002">
    <property type="entry name" value="Bifunctional purine biosynthesis protein PurH"/>
    <property type="match status" value="1"/>
</dbReference>
<dbReference type="PANTHER" id="PTHR11692:SF0">
    <property type="entry name" value="BIFUNCTIONAL PURINE BIOSYNTHESIS PROTEIN ATIC"/>
    <property type="match status" value="1"/>
</dbReference>
<dbReference type="FunFam" id="3.40.140.20:FF:000001">
    <property type="entry name" value="Bifunctional purine biosynthesis protein PurH"/>
    <property type="match status" value="1"/>
</dbReference>
<dbReference type="HAMAP" id="MF_00139">
    <property type="entry name" value="PurH"/>
    <property type="match status" value="1"/>
</dbReference>
<gene>
    <name evidence="10 12" type="primary">purH</name>
    <name evidence="12" type="ORF">DBZ36_16305</name>
</gene>
<evidence type="ECO:0000259" key="11">
    <source>
        <dbReference type="PROSITE" id="PS51855"/>
    </source>
</evidence>
<dbReference type="EC" id="2.1.2.3" evidence="10"/>
<dbReference type="InterPro" id="IPR016193">
    <property type="entry name" value="Cytidine_deaminase-like"/>
</dbReference>
<evidence type="ECO:0000256" key="8">
    <source>
        <dbReference type="ARBA" id="ARBA00050488"/>
    </source>
</evidence>
<dbReference type="EMBL" id="RAQO01000008">
    <property type="protein sequence ID" value="RKF15927.1"/>
    <property type="molecule type" value="Genomic_DNA"/>
</dbReference>
<keyword evidence="4 10" id="KW-0808">Transferase</keyword>
<dbReference type="GO" id="GO:0004643">
    <property type="term" value="F:phosphoribosylaminoimidazolecarboxamide formyltransferase activity"/>
    <property type="evidence" value="ECO:0007669"/>
    <property type="project" value="UniProtKB-UniRule"/>
</dbReference>
<keyword evidence="7 10" id="KW-0511">Multifunctional enzyme</keyword>
<comment type="catalytic activity">
    <reaction evidence="9 10">
        <text>IMP + H2O = 5-formamido-1-(5-phospho-D-ribosyl)imidazole-4-carboxamide</text>
        <dbReference type="Rhea" id="RHEA:18445"/>
        <dbReference type="ChEBI" id="CHEBI:15377"/>
        <dbReference type="ChEBI" id="CHEBI:58053"/>
        <dbReference type="ChEBI" id="CHEBI:58467"/>
        <dbReference type="EC" id="3.5.4.10"/>
    </reaction>
</comment>
<evidence type="ECO:0000256" key="9">
    <source>
        <dbReference type="ARBA" id="ARBA00050687"/>
    </source>
</evidence>
<dbReference type="Pfam" id="PF02142">
    <property type="entry name" value="MGS"/>
    <property type="match status" value="1"/>
</dbReference>
<dbReference type="Pfam" id="PF01808">
    <property type="entry name" value="AICARFT_IMPCHas"/>
    <property type="match status" value="1"/>
</dbReference>
<dbReference type="FunFam" id="3.40.50.1380:FF:000001">
    <property type="entry name" value="Bifunctional purine biosynthesis protein PurH"/>
    <property type="match status" value="1"/>
</dbReference>
<organism evidence="12 13">
    <name type="scientific">Alginatibacterium sediminis</name>
    <dbReference type="NCBI Taxonomy" id="2164068"/>
    <lineage>
        <taxon>Bacteria</taxon>
        <taxon>Pseudomonadati</taxon>
        <taxon>Pseudomonadota</taxon>
        <taxon>Gammaproteobacteria</taxon>
        <taxon>Alteromonadales</taxon>
        <taxon>Alteromonadaceae</taxon>
        <taxon>Alginatibacterium</taxon>
    </lineage>
</organism>
<dbReference type="Gene3D" id="3.40.50.1380">
    <property type="entry name" value="Methylglyoxal synthase-like domain"/>
    <property type="match status" value="1"/>
</dbReference>
<dbReference type="CDD" id="cd01421">
    <property type="entry name" value="IMPCH"/>
    <property type="match status" value="1"/>
</dbReference>
<comment type="domain">
    <text evidence="10">The IMP cyclohydrolase activity resides in the N-terminal region.</text>
</comment>
<evidence type="ECO:0000256" key="2">
    <source>
        <dbReference type="ARBA" id="ARBA00004954"/>
    </source>
</evidence>
<dbReference type="EC" id="3.5.4.10" evidence="10"/>
<dbReference type="RefSeq" id="WP_120356012.1">
    <property type="nucleotide sequence ID" value="NZ_RAQO01000008.1"/>
</dbReference>
<dbReference type="PROSITE" id="PS51855">
    <property type="entry name" value="MGS"/>
    <property type="match status" value="1"/>
</dbReference>
<comment type="pathway">
    <text evidence="1 10">Purine metabolism; IMP biosynthesis via de novo pathway; IMP from 5-formamido-1-(5-phospho-D-ribosyl)imidazole-4-carboxamide: step 1/1.</text>
</comment>
<evidence type="ECO:0000256" key="6">
    <source>
        <dbReference type="ARBA" id="ARBA00022801"/>
    </source>
</evidence>
<dbReference type="GO" id="GO:0003937">
    <property type="term" value="F:IMP cyclohydrolase activity"/>
    <property type="evidence" value="ECO:0007669"/>
    <property type="project" value="UniProtKB-UniRule"/>
</dbReference>
<dbReference type="Proteomes" id="UP000286482">
    <property type="component" value="Unassembled WGS sequence"/>
</dbReference>
<feature type="domain" description="MGS-like" evidence="11">
    <location>
        <begin position="1"/>
        <end position="148"/>
    </location>
</feature>
<sequence>MENARPIRRALLSVSDKTGILDFSRALTQRGVEILSTGGTANLLAENNVPVTEVSDYTGFPEMMDGRVKTLHPKVHGGILGRRERDDEIMQQHEIKPIDIVVVNLYPFAQTVAKENCSLEDAVENIDIGGPTMVRSAAKNHKDVAIVVNAANYERIITEMDANQGSLKHATRFDLAIEAFEHTAAYDGMIANYFGTMVPAYGPSEENDAQSSFPRTYNSQFIKKQDMRYGENSHQKAAFYVEANVQEASVATATQLQGKALSYNNIADTDAALECVKEFEQAACVIVKHANPCGVAIDDTILAAYDKAYKTDPTSAFGGIIAFNRELDAKTAQAIVSRQFVEVIIAPSISKEAQQIVAEKKNVRLLECGTWSSKTTGHQLKRVNGGLLVQDRDNGMVKAEDLKVVSKRQPSEKEIEDALFCWKVAKYVKSNAIVYAKGNMTIGVGAGQMSRVYSAKIAGIKAADENLEVAGSVMASDAFFPFRDGIDAAAQAGITCVIQPGGSMRDNEVIEAADEHGMSMIFTGMRHFYH</sequence>
<comment type="catalytic activity">
    <reaction evidence="8 10">
        <text>(6R)-10-formyltetrahydrofolate + 5-amino-1-(5-phospho-beta-D-ribosyl)imidazole-4-carboxamide = 5-formamido-1-(5-phospho-D-ribosyl)imidazole-4-carboxamide + (6S)-5,6,7,8-tetrahydrofolate</text>
        <dbReference type="Rhea" id="RHEA:22192"/>
        <dbReference type="ChEBI" id="CHEBI:57453"/>
        <dbReference type="ChEBI" id="CHEBI:58467"/>
        <dbReference type="ChEBI" id="CHEBI:58475"/>
        <dbReference type="ChEBI" id="CHEBI:195366"/>
        <dbReference type="EC" id="2.1.2.3"/>
    </reaction>
</comment>
<dbReference type="Gene3D" id="3.40.140.20">
    <property type="match status" value="2"/>
</dbReference>
<proteinExistence type="inferred from homology"/>
<evidence type="ECO:0000256" key="3">
    <source>
        <dbReference type="ARBA" id="ARBA00007667"/>
    </source>
</evidence>
<dbReference type="InterPro" id="IPR002695">
    <property type="entry name" value="PurH-like"/>
</dbReference>
<dbReference type="GO" id="GO:0005829">
    <property type="term" value="C:cytosol"/>
    <property type="evidence" value="ECO:0007669"/>
    <property type="project" value="TreeGrafter"/>
</dbReference>
<dbReference type="NCBIfam" id="TIGR00355">
    <property type="entry name" value="purH"/>
    <property type="match status" value="1"/>
</dbReference>
<evidence type="ECO:0000256" key="1">
    <source>
        <dbReference type="ARBA" id="ARBA00004844"/>
    </source>
</evidence>
<dbReference type="SMART" id="SM00851">
    <property type="entry name" value="MGS"/>
    <property type="match status" value="1"/>
</dbReference>
<protein>
    <recommendedName>
        <fullName evidence="10">Bifunctional purine biosynthesis protein PurH</fullName>
    </recommendedName>
    <domain>
        <recommendedName>
            <fullName evidence="10">Phosphoribosylaminoimidazolecarboxamide formyltransferase</fullName>
            <ecNumber evidence="10">2.1.2.3</ecNumber>
        </recommendedName>
        <alternativeName>
            <fullName evidence="10">AICAR transformylase</fullName>
        </alternativeName>
    </domain>
    <domain>
        <recommendedName>
            <fullName evidence="10">IMP cyclohydrolase</fullName>
            <ecNumber evidence="10">3.5.4.10</ecNumber>
        </recommendedName>
        <alternativeName>
            <fullName evidence="10">ATIC</fullName>
        </alternativeName>
        <alternativeName>
            <fullName evidence="10">IMP synthase</fullName>
        </alternativeName>
        <alternativeName>
            <fullName evidence="10">Inosinicase</fullName>
        </alternativeName>
    </domain>
</protein>
<evidence type="ECO:0000256" key="10">
    <source>
        <dbReference type="HAMAP-Rule" id="MF_00139"/>
    </source>
</evidence>
<evidence type="ECO:0000256" key="4">
    <source>
        <dbReference type="ARBA" id="ARBA00022679"/>
    </source>
</evidence>
<keyword evidence="6 10" id="KW-0378">Hydrolase</keyword>
<keyword evidence="13" id="KW-1185">Reference proteome</keyword>
<accession>A0A420E962</accession>
<dbReference type="SUPFAM" id="SSF53927">
    <property type="entry name" value="Cytidine deaminase-like"/>
    <property type="match status" value="1"/>
</dbReference>
<evidence type="ECO:0000256" key="7">
    <source>
        <dbReference type="ARBA" id="ARBA00023268"/>
    </source>
</evidence>
<dbReference type="GO" id="GO:0006189">
    <property type="term" value="P:'de novo' IMP biosynthetic process"/>
    <property type="evidence" value="ECO:0007669"/>
    <property type="project" value="UniProtKB-UniRule"/>
</dbReference>
<dbReference type="PIRSF" id="PIRSF000414">
    <property type="entry name" value="AICARFT_IMPCHas"/>
    <property type="match status" value="1"/>
</dbReference>